<sequence>MATHSHAVVTRFLILSDTHNFESETAEGCPLKQQMPRVDVLLHCGDLTQIGGLSAYKGALRMLEPFDAELKLVIAGNHDISLDGEYWRAHLEDDDEPKEHDQVVAIMTGPLALKANTTTFTIFVSPYQPECGEWAFGYQRGERIWQIPEGVDIVVTHGPPKGILDFARNETVGCEALFQAVERSRPLMHCFGHIHEGYGTENRVWEERNDEAAERCTASVSKAGVEDVVEDTVTLVRGKSTLTVNAAIMDEHNKPANAPWLVELPLRGSKLRP</sequence>
<dbReference type="PANTHER" id="PTHR12905">
    <property type="entry name" value="METALLOPHOSPHOESTERASE"/>
    <property type="match status" value="1"/>
</dbReference>
<evidence type="ECO:0000259" key="1">
    <source>
        <dbReference type="Pfam" id="PF00149"/>
    </source>
</evidence>
<accession>A0AAV9JR57</accession>
<dbReference type="PANTHER" id="PTHR12905:SF0">
    <property type="entry name" value="CALCINEURIN-LIKE PHOSPHOESTERASE DOMAIN-CONTAINING PROTEIN"/>
    <property type="match status" value="1"/>
</dbReference>
<evidence type="ECO:0000313" key="3">
    <source>
        <dbReference type="Proteomes" id="UP001324427"/>
    </source>
</evidence>
<reference evidence="2 3" key="1">
    <citation type="submission" date="2021-11" db="EMBL/GenBank/DDBJ databases">
        <title>Black yeast isolated from Biological Soil Crust.</title>
        <authorList>
            <person name="Kurbessoian T."/>
        </authorList>
    </citation>
    <scope>NUCLEOTIDE SEQUENCE [LARGE SCALE GENOMIC DNA]</scope>
    <source>
        <strain evidence="2 3">CCFEE 5522</strain>
    </source>
</reference>
<dbReference type="GO" id="GO:0016787">
    <property type="term" value="F:hydrolase activity"/>
    <property type="evidence" value="ECO:0007669"/>
    <property type="project" value="InterPro"/>
</dbReference>
<dbReference type="InterPro" id="IPR004843">
    <property type="entry name" value="Calcineurin-like_PHP"/>
</dbReference>
<dbReference type="InterPro" id="IPR051693">
    <property type="entry name" value="UPF0046_metallophosphoest"/>
</dbReference>
<organism evidence="2 3">
    <name type="scientific">Oleoguttula mirabilis</name>
    <dbReference type="NCBI Taxonomy" id="1507867"/>
    <lineage>
        <taxon>Eukaryota</taxon>
        <taxon>Fungi</taxon>
        <taxon>Dikarya</taxon>
        <taxon>Ascomycota</taxon>
        <taxon>Pezizomycotina</taxon>
        <taxon>Dothideomycetes</taxon>
        <taxon>Dothideomycetidae</taxon>
        <taxon>Mycosphaerellales</taxon>
        <taxon>Teratosphaeriaceae</taxon>
        <taxon>Oleoguttula</taxon>
    </lineage>
</organism>
<dbReference type="CDD" id="cd07379">
    <property type="entry name" value="MPP_239FB"/>
    <property type="match status" value="1"/>
</dbReference>
<evidence type="ECO:0000313" key="2">
    <source>
        <dbReference type="EMBL" id="KAK4547944.1"/>
    </source>
</evidence>
<comment type="caution">
    <text evidence="2">The sequence shown here is derived from an EMBL/GenBank/DDBJ whole genome shotgun (WGS) entry which is preliminary data.</text>
</comment>
<dbReference type="Gene3D" id="3.60.21.10">
    <property type="match status" value="1"/>
</dbReference>
<dbReference type="AlphaFoldDB" id="A0AAV9JR57"/>
<feature type="domain" description="Calcineurin-like phosphoesterase" evidence="1">
    <location>
        <begin position="11"/>
        <end position="196"/>
    </location>
</feature>
<name>A0AAV9JR57_9PEZI</name>
<gene>
    <name evidence="2" type="ORF">LTR36_010663</name>
</gene>
<dbReference type="SUPFAM" id="SSF56300">
    <property type="entry name" value="Metallo-dependent phosphatases"/>
    <property type="match status" value="1"/>
</dbReference>
<dbReference type="EMBL" id="JAVFHQ010000009">
    <property type="protein sequence ID" value="KAK4547944.1"/>
    <property type="molecule type" value="Genomic_DNA"/>
</dbReference>
<keyword evidence="3" id="KW-1185">Reference proteome</keyword>
<dbReference type="InterPro" id="IPR029052">
    <property type="entry name" value="Metallo-depent_PP-like"/>
</dbReference>
<proteinExistence type="predicted"/>
<dbReference type="Pfam" id="PF00149">
    <property type="entry name" value="Metallophos"/>
    <property type="match status" value="1"/>
</dbReference>
<dbReference type="Proteomes" id="UP001324427">
    <property type="component" value="Unassembled WGS sequence"/>
</dbReference>
<protein>
    <recommendedName>
        <fullName evidence="1">Calcineurin-like phosphoesterase domain-containing protein</fullName>
    </recommendedName>
</protein>